<accession>A0A1H6CGQ9</accession>
<keyword evidence="8" id="KW-0444">Lipid biosynthesis</keyword>
<evidence type="ECO:0000256" key="10">
    <source>
        <dbReference type="ARBA" id="ARBA00023315"/>
    </source>
</evidence>
<evidence type="ECO:0000256" key="11">
    <source>
        <dbReference type="ARBA" id="ARBA00048427"/>
    </source>
</evidence>
<reference evidence="13 14" key="1">
    <citation type="submission" date="2016-10" db="EMBL/GenBank/DDBJ databases">
        <authorList>
            <person name="de Groot N.N."/>
        </authorList>
    </citation>
    <scope>NUCLEOTIDE SEQUENCE [LARGE SCALE GENOMIC DNA]</scope>
    <source>
        <strain evidence="13 14">DSM 22012</strain>
    </source>
</reference>
<dbReference type="Pfam" id="PF19277">
    <property type="entry name" value="GPAT_C"/>
    <property type="match status" value="1"/>
</dbReference>
<dbReference type="RefSeq" id="WP_160115537.1">
    <property type="nucleotide sequence ID" value="NZ_FNVQ01000003.1"/>
</dbReference>
<keyword evidence="14" id="KW-1185">Reference proteome</keyword>
<keyword evidence="8" id="KW-0443">Lipid metabolism</keyword>
<keyword evidence="9" id="KW-1208">Phospholipid metabolism</keyword>
<gene>
    <name evidence="13" type="ORF">SAMN05444390_103492</name>
</gene>
<dbReference type="Proteomes" id="UP000236745">
    <property type="component" value="Unassembled WGS sequence"/>
</dbReference>
<organism evidence="13 14">
    <name type="scientific">Marinobacterium lutimaris</name>
    <dbReference type="NCBI Taxonomy" id="568106"/>
    <lineage>
        <taxon>Bacteria</taxon>
        <taxon>Pseudomonadati</taxon>
        <taxon>Pseudomonadota</taxon>
        <taxon>Gammaproteobacteria</taxon>
        <taxon>Oceanospirillales</taxon>
        <taxon>Oceanospirillaceae</taxon>
        <taxon>Marinobacterium</taxon>
    </lineage>
</organism>
<dbReference type="OrthoDB" id="335193at2"/>
<dbReference type="GO" id="GO:0012505">
    <property type="term" value="C:endomembrane system"/>
    <property type="evidence" value="ECO:0007669"/>
    <property type="project" value="UniProtKB-SubCell"/>
</dbReference>
<comment type="similarity">
    <text evidence="3">Belongs to the GPAT/DAPAT family.</text>
</comment>
<dbReference type="PANTHER" id="PTHR12563">
    <property type="entry name" value="GLYCEROL-3-PHOSPHATE ACYLTRANSFERASE"/>
    <property type="match status" value="1"/>
</dbReference>
<dbReference type="InterPro" id="IPR002123">
    <property type="entry name" value="Plipid/glycerol_acylTrfase"/>
</dbReference>
<evidence type="ECO:0000256" key="4">
    <source>
        <dbReference type="ARBA" id="ARBA00013113"/>
    </source>
</evidence>
<dbReference type="EC" id="2.3.1.15" evidence="4"/>
<evidence type="ECO:0000256" key="3">
    <source>
        <dbReference type="ARBA" id="ARBA00007937"/>
    </source>
</evidence>
<feature type="domain" description="Phospholipid/glycerol acyltransferase" evidence="12">
    <location>
        <begin position="83"/>
        <end position="207"/>
    </location>
</feature>
<dbReference type="CDD" id="cd07993">
    <property type="entry name" value="LPLAT_DHAPAT-like"/>
    <property type="match status" value="1"/>
</dbReference>
<dbReference type="AlphaFoldDB" id="A0A1H6CGQ9"/>
<dbReference type="InterPro" id="IPR041728">
    <property type="entry name" value="GPAT/DHAPAT_LPLAT"/>
</dbReference>
<dbReference type="InterPro" id="IPR022284">
    <property type="entry name" value="GPAT/DHAPAT"/>
</dbReference>
<dbReference type="UniPathway" id="UPA00557">
    <property type="reaction ID" value="UER00612"/>
</dbReference>
<evidence type="ECO:0000256" key="6">
    <source>
        <dbReference type="ARBA" id="ARBA00022679"/>
    </source>
</evidence>
<keyword evidence="7" id="KW-0472">Membrane</keyword>
<evidence type="ECO:0000256" key="7">
    <source>
        <dbReference type="ARBA" id="ARBA00023136"/>
    </source>
</evidence>
<protein>
    <recommendedName>
        <fullName evidence="5">Glycerol-3-phosphate acyltransferase</fullName>
        <ecNumber evidence="4">2.3.1.15</ecNumber>
    </recommendedName>
</protein>
<dbReference type="InterPro" id="IPR045520">
    <property type="entry name" value="GPAT/DHAPAT_C"/>
</dbReference>
<comment type="pathway">
    <text evidence="2">Phospholipid metabolism; CDP-diacylglycerol biosynthesis; CDP-diacylglycerol from sn-glycerol 3-phosphate: step 1/3.</text>
</comment>
<evidence type="ECO:0000256" key="5">
    <source>
        <dbReference type="ARBA" id="ARBA00013432"/>
    </source>
</evidence>
<dbReference type="GO" id="GO:0016024">
    <property type="term" value="P:CDP-diacylglycerol biosynthetic process"/>
    <property type="evidence" value="ECO:0007669"/>
    <property type="project" value="UniProtKB-UniPathway"/>
</dbReference>
<keyword evidence="10 13" id="KW-0012">Acyltransferase</keyword>
<evidence type="ECO:0000313" key="14">
    <source>
        <dbReference type="Proteomes" id="UP000236745"/>
    </source>
</evidence>
<evidence type="ECO:0000256" key="8">
    <source>
        <dbReference type="ARBA" id="ARBA00023209"/>
    </source>
</evidence>
<evidence type="ECO:0000256" key="9">
    <source>
        <dbReference type="ARBA" id="ARBA00023264"/>
    </source>
</evidence>
<evidence type="ECO:0000259" key="12">
    <source>
        <dbReference type="SMART" id="SM00563"/>
    </source>
</evidence>
<comment type="subcellular location">
    <subcellularLocation>
        <location evidence="1">Endomembrane system</location>
        <topology evidence="1">Peripheral membrane protein</topology>
    </subcellularLocation>
</comment>
<name>A0A1H6CGQ9_9GAMM</name>
<dbReference type="SMART" id="SM00563">
    <property type="entry name" value="PlsC"/>
    <property type="match status" value="1"/>
</dbReference>
<evidence type="ECO:0000256" key="2">
    <source>
        <dbReference type="ARBA" id="ARBA00004765"/>
    </source>
</evidence>
<evidence type="ECO:0000313" key="13">
    <source>
        <dbReference type="EMBL" id="SEG72199.1"/>
    </source>
</evidence>
<keyword evidence="8" id="KW-0594">Phospholipid biosynthesis</keyword>
<sequence>MAEILADPRLREVIDTRCAQSGEPRLNVERHAHQQLEQMAAHYRHSVVRSLNPLFSLVLKRLYRRMEINGLERLESLNRDYQLIYLPAHRSHIDYMLISWALFQKGLQLPHIAAGDNLNLPIVGALLKRGGAVFLRRSFLDDPVYTCLVRLYLEQLLRNEHSFEVFIEGQRSRTGRLLTPKLGLLSMLLESQPARRLALLPVSINYDLCIDNRTYQHELSGRPKRKESLWGLISSVGLVFKRCGGAHLNIGEPVFVDGTPTEEQNGALLQTASQVMRAINRATIATEASRIASLLPGAEKELRQAELEQGIGALNPLLQQLGTRLPQQDRSAAAMIDAMARRRQLTLYGGKVLVSEQQSAELSYYRNNLAHALVMPGLMLLLAARLPKPSAATITRLMRALQPYLGAEFSLAVDPEEPARLRKTLLQLGLLSDQGTQLHPSPCLLARALFHLAETALLRQYLLIRIVSQQPLITEQQLCETTTALARHLQAWYEHPLPEYADQRQLRPLIECLEQQQLLHRDKECLSTTRDLAPILRIGRKLLPDVLLQESERWLSQH</sequence>
<dbReference type="Pfam" id="PF01553">
    <property type="entry name" value="Acyltransferase"/>
    <property type="match status" value="1"/>
</dbReference>
<evidence type="ECO:0000256" key="1">
    <source>
        <dbReference type="ARBA" id="ARBA00004184"/>
    </source>
</evidence>
<proteinExistence type="inferred from homology"/>
<dbReference type="SUPFAM" id="SSF69593">
    <property type="entry name" value="Glycerol-3-phosphate (1)-acyltransferase"/>
    <property type="match status" value="1"/>
</dbReference>
<keyword evidence="6 13" id="KW-0808">Transferase</keyword>
<dbReference type="PANTHER" id="PTHR12563:SF17">
    <property type="entry name" value="DIHYDROXYACETONE PHOSPHATE ACYLTRANSFERASE"/>
    <property type="match status" value="1"/>
</dbReference>
<comment type="catalytic activity">
    <reaction evidence="11">
        <text>sn-glycerol 3-phosphate + an acyl-CoA = a 1-acyl-sn-glycero-3-phosphate + CoA</text>
        <dbReference type="Rhea" id="RHEA:15325"/>
        <dbReference type="ChEBI" id="CHEBI:57287"/>
        <dbReference type="ChEBI" id="CHEBI:57597"/>
        <dbReference type="ChEBI" id="CHEBI:57970"/>
        <dbReference type="ChEBI" id="CHEBI:58342"/>
        <dbReference type="EC" id="2.3.1.15"/>
    </reaction>
</comment>
<dbReference type="EMBL" id="FNVQ01000003">
    <property type="protein sequence ID" value="SEG72199.1"/>
    <property type="molecule type" value="Genomic_DNA"/>
</dbReference>
<dbReference type="GO" id="GO:0004366">
    <property type="term" value="F:glycerol-3-phosphate O-acyltransferase activity"/>
    <property type="evidence" value="ECO:0007669"/>
    <property type="project" value="UniProtKB-EC"/>
</dbReference>